<sequence>MLAQVTTSSQGPHFGYNLKQYSVKSRDRQDSLPQDDLGKQFAIAWAKALRMELRMNSAVAQGYLYMVMNNYPDCAEAAAICNGWGFYYGPRVYCIGCRVSCPTWLESIPLVREDAETKAIITDKLKLEPIHVSDKLFGCLAASPVEGFQCSAKQVWHEKRLDAARKSSPVDSDHELFQIIITVIQKSFEHISPFPRVKLVSTSVLDEVSVLDCGRPAQFNLSGFDMADRSDLNGVYTENTRESVNGKSIFEATSINYRIAWKDGKWLLSNEELHVIRRHSNIPKAAECCESMWWTKKCCSWRTWSGTSWGGCMVNNNPIGESD</sequence>
<protein>
    <submittedName>
        <fullName evidence="1">Uncharacterized protein</fullName>
    </submittedName>
</protein>
<evidence type="ECO:0000313" key="1">
    <source>
        <dbReference type="EMBL" id="CAE8696136.1"/>
    </source>
</evidence>
<organism evidence="1 2">
    <name type="scientific">Polarella glacialis</name>
    <name type="common">Dinoflagellate</name>
    <dbReference type="NCBI Taxonomy" id="89957"/>
    <lineage>
        <taxon>Eukaryota</taxon>
        <taxon>Sar</taxon>
        <taxon>Alveolata</taxon>
        <taxon>Dinophyceae</taxon>
        <taxon>Suessiales</taxon>
        <taxon>Suessiaceae</taxon>
        <taxon>Polarella</taxon>
    </lineage>
</organism>
<proteinExistence type="predicted"/>
<feature type="non-terminal residue" evidence="1">
    <location>
        <position position="323"/>
    </location>
</feature>
<reference evidence="1" key="1">
    <citation type="submission" date="2021-02" db="EMBL/GenBank/DDBJ databases">
        <authorList>
            <person name="Dougan E. K."/>
            <person name="Rhodes N."/>
            <person name="Thang M."/>
            <person name="Chan C."/>
        </authorList>
    </citation>
    <scope>NUCLEOTIDE SEQUENCE</scope>
</reference>
<dbReference type="AlphaFoldDB" id="A0A813K3Q5"/>
<name>A0A813K3Q5_POLGL</name>
<dbReference type="Proteomes" id="UP000626109">
    <property type="component" value="Unassembled WGS sequence"/>
</dbReference>
<dbReference type="EMBL" id="CAJNNW010028448">
    <property type="protein sequence ID" value="CAE8696136.1"/>
    <property type="molecule type" value="Genomic_DNA"/>
</dbReference>
<comment type="caution">
    <text evidence="1">The sequence shown here is derived from an EMBL/GenBank/DDBJ whole genome shotgun (WGS) entry which is preliminary data.</text>
</comment>
<gene>
    <name evidence="1" type="ORF">PGLA2088_LOCUS29700</name>
</gene>
<accession>A0A813K3Q5</accession>
<evidence type="ECO:0000313" key="2">
    <source>
        <dbReference type="Proteomes" id="UP000626109"/>
    </source>
</evidence>